<dbReference type="PROSITE" id="PS50111">
    <property type="entry name" value="CHEMOTAXIS_TRANSDUC_2"/>
    <property type="match status" value="1"/>
</dbReference>
<evidence type="ECO:0000256" key="2">
    <source>
        <dbReference type="PROSITE-ProRule" id="PRU00284"/>
    </source>
</evidence>
<dbReference type="Pfam" id="PF00015">
    <property type="entry name" value="MCPsignal"/>
    <property type="match status" value="1"/>
</dbReference>
<dbReference type="PANTHER" id="PTHR32089">
    <property type="entry name" value="METHYL-ACCEPTING CHEMOTAXIS PROTEIN MCPB"/>
    <property type="match status" value="1"/>
</dbReference>
<dbReference type="InterPro" id="IPR035965">
    <property type="entry name" value="PAS-like_dom_sf"/>
</dbReference>
<evidence type="ECO:0000259" key="3">
    <source>
        <dbReference type="PROSITE" id="PS50111"/>
    </source>
</evidence>
<dbReference type="AlphaFoldDB" id="A0A2T4YTW8"/>
<accession>A0A2T4YTW8</accession>
<keyword evidence="5" id="KW-1185">Reference proteome</keyword>
<reference evidence="4 5" key="1">
    <citation type="submission" date="2018-04" db="EMBL/GenBank/DDBJ databases">
        <title>Genomic Encyclopedia of Type Strains, Phase III (KMG-III): the genomes of soil and plant-associated and newly described type strains.</title>
        <authorList>
            <person name="Whitman W."/>
        </authorList>
    </citation>
    <scope>NUCLEOTIDE SEQUENCE [LARGE SCALE GENOMIC DNA]</scope>
    <source>
        <strain evidence="4 5">NW12</strain>
    </source>
</reference>
<dbReference type="Pfam" id="PF12860">
    <property type="entry name" value="PAS_7"/>
    <property type="match status" value="1"/>
</dbReference>
<dbReference type="Gene3D" id="3.30.450.20">
    <property type="entry name" value="PAS domain"/>
    <property type="match status" value="1"/>
</dbReference>
<dbReference type="SUPFAM" id="SSF55785">
    <property type="entry name" value="PYP-like sensor domain (PAS domain)"/>
    <property type="match status" value="1"/>
</dbReference>
<dbReference type="GO" id="GO:0016020">
    <property type="term" value="C:membrane"/>
    <property type="evidence" value="ECO:0007669"/>
    <property type="project" value="InterPro"/>
</dbReference>
<dbReference type="Proteomes" id="UP000240996">
    <property type="component" value="Unassembled WGS sequence"/>
</dbReference>
<dbReference type="Gene3D" id="1.10.287.950">
    <property type="entry name" value="Methyl-accepting chemotaxis protein"/>
    <property type="match status" value="1"/>
</dbReference>
<comment type="caution">
    <text evidence="4">The sequence shown here is derived from an EMBL/GenBank/DDBJ whole genome shotgun (WGS) entry which is preliminary data.</text>
</comment>
<name>A0A2T4YTW8_9SPHN</name>
<dbReference type="RefSeq" id="WP_167396675.1">
    <property type="nucleotide sequence ID" value="NZ_PZZN01000001.1"/>
</dbReference>
<dbReference type="EMBL" id="PZZN01000001">
    <property type="protein sequence ID" value="PTM47181.1"/>
    <property type="molecule type" value="Genomic_DNA"/>
</dbReference>
<evidence type="ECO:0000256" key="1">
    <source>
        <dbReference type="ARBA" id="ARBA00023224"/>
    </source>
</evidence>
<dbReference type="PANTHER" id="PTHR32089:SF112">
    <property type="entry name" value="LYSOZYME-LIKE PROTEIN-RELATED"/>
    <property type="match status" value="1"/>
</dbReference>
<feature type="domain" description="Methyl-accepting transducer" evidence="3">
    <location>
        <begin position="130"/>
        <end position="380"/>
    </location>
</feature>
<protein>
    <submittedName>
        <fullName evidence="4">PAS domain-containing protein</fullName>
    </submittedName>
</protein>
<sequence>MAPEALLAIAMAAVSDGVVVFDAAERLALVNPRVAALFRFDPDRVMTGMDMASFLGVVGTAVGWSAARIATVVDNHRRWQARQDSVDIDHHFDDGTILHINFAPLPGHCAVITYRDVTVERRLTDVVAAQAAQAERFRKEIATVVTETDAAAAEGQAMGRAGEAELELIVRDLGDVVVAAQQSTAAMQDAAQTSAMMAGMIDTVVDQVRHTSSAASGAMAHAHETVALSQGLSDHAGSIGSILDIIRAVARQTGLVALNAAIEAARSGEAGRGFAVVAAEVKTLATQTSDAVARIEPQISAMQIATRDVVAANRAIAHDIADIQARAVIVTDTAHSQNERILAITAAIDETALTARAMTESVEHLEIRNQRFISLARRIGQQLESVHALTHGLSVATETFQATY</sequence>
<proteinExistence type="predicted"/>
<dbReference type="InterPro" id="IPR004089">
    <property type="entry name" value="MCPsignal_dom"/>
</dbReference>
<gene>
    <name evidence="4" type="ORF">C8J24_0564</name>
</gene>
<dbReference type="SMART" id="SM00283">
    <property type="entry name" value="MA"/>
    <property type="match status" value="1"/>
</dbReference>
<dbReference type="GO" id="GO:0007165">
    <property type="term" value="P:signal transduction"/>
    <property type="evidence" value="ECO:0007669"/>
    <property type="project" value="UniProtKB-KW"/>
</dbReference>
<organism evidence="4 5">
    <name type="scientific">Sphingomonas aerolata</name>
    <dbReference type="NCBI Taxonomy" id="185951"/>
    <lineage>
        <taxon>Bacteria</taxon>
        <taxon>Pseudomonadati</taxon>
        <taxon>Pseudomonadota</taxon>
        <taxon>Alphaproteobacteria</taxon>
        <taxon>Sphingomonadales</taxon>
        <taxon>Sphingomonadaceae</taxon>
        <taxon>Sphingomonas</taxon>
    </lineage>
</organism>
<keyword evidence="1 2" id="KW-0807">Transducer</keyword>
<evidence type="ECO:0000313" key="4">
    <source>
        <dbReference type="EMBL" id="PTM47181.1"/>
    </source>
</evidence>
<evidence type="ECO:0000313" key="5">
    <source>
        <dbReference type="Proteomes" id="UP000240996"/>
    </source>
</evidence>
<dbReference type="SUPFAM" id="SSF58104">
    <property type="entry name" value="Methyl-accepting chemotaxis protein (MCP) signaling domain"/>
    <property type="match status" value="1"/>
</dbReference>